<keyword evidence="3" id="KW-0677">Repeat</keyword>
<proteinExistence type="predicted"/>
<dbReference type="Pfam" id="PF00628">
    <property type="entry name" value="PHD"/>
    <property type="match status" value="1"/>
</dbReference>
<dbReference type="AlphaFoldDB" id="A0A077Z263"/>
<dbReference type="InterPro" id="IPR001965">
    <property type="entry name" value="Znf_PHD"/>
</dbReference>
<keyword evidence="4 9" id="KW-0863">Zinc-finger</keyword>
<evidence type="ECO:0000256" key="8">
    <source>
        <dbReference type="ARBA" id="ARBA00023242"/>
    </source>
</evidence>
<feature type="region of interest" description="Disordered" evidence="10">
    <location>
        <begin position="161"/>
        <end position="207"/>
    </location>
</feature>
<reference evidence="12" key="2">
    <citation type="submission" date="2014-03" db="EMBL/GenBank/DDBJ databases">
        <title>The whipworm genome and dual-species transcriptomics of an intimate host-pathogen interaction.</title>
        <authorList>
            <person name="Foth B.J."/>
            <person name="Tsai I.J."/>
            <person name="Reid A.J."/>
            <person name="Bancroft A.J."/>
            <person name="Nichol S."/>
            <person name="Tracey A."/>
            <person name="Holroyd N."/>
            <person name="Cotton J.A."/>
            <person name="Stanley E.J."/>
            <person name="Zarowiecki M."/>
            <person name="Liu J.Z."/>
            <person name="Huckvale T."/>
            <person name="Cooper P.J."/>
            <person name="Grencis R.K."/>
            <person name="Berriman M."/>
        </authorList>
    </citation>
    <scope>NUCLEOTIDE SEQUENCE [LARGE SCALE GENOMIC DNA]</scope>
</reference>
<dbReference type="PANTHER" id="PTHR45888">
    <property type="entry name" value="HL01030P-RELATED"/>
    <property type="match status" value="1"/>
</dbReference>
<evidence type="ECO:0000256" key="1">
    <source>
        <dbReference type="ARBA" id="ARBA00004123"/>
    </source>
</evidence>
<feature type="region of interest" description="Disordered" evidence="10">
    <location>
        <begin position="95"/>
        <end position="143"/>
    </location>
</feature>
<dbReference type="STRING" id="36087.A0A077Z263"/>
<dbReference type="PANTHER" id="PTHR45888:SF5">
    <property type="entry name" value="D4, ISOFORM A"/>
    <property type="match status" value="1"/>
</dbReference>
<evidence type="ECO:0000256" key="5">
    <source>
        <dbReference type="ARBA" id="ARBA00022833"/>
    </source>
</evidence>
<feature type="domain" description="PHD-type" evidence="11">
    <location>
        <begin position="336"/>
        <end position="396"/>
    </location>
</feature>
<feature type="compositionally biased region" description="Basic residues" evidence="10">
    <location>
        <begin position="181"/>
        <end position="194"/>
    </location>
</feature>
<keyword evidence="2" id="KW-0479">Metal-binding</keyword>
<feature type="region of interest" description="Disordered" evidence="10">
    <location>
        <begin position="309"/>
        <end position="330"/>
    </location>
</feature>
<dbReference type="InterPro" id="IPR011011">
    <property type="entry name" value="Znf_FYVE_PHD"/>
</dbReference>
<keyword evidence="13" id="KW-1185">Reference proteome</keyword>
<dbReference type="Pfam" id="PF14051">
    <property type="entry name" value="DPF1-3_N"/>
    <property type="match status" value="1"/>
</dbReference>
<keyword evidence="6" id="KW-0805">Transcription regulation</keyword>
<accession>A0A077Z263</accession>
<evidence type="ECO:0000313" key="13">
    <source>
        <dbReference type="Proteomes" id="UP000030665"/>
    </source>
</evidence>
<dbReference type="InterPro" id="IPR025750">
    <property type="entry name" value="DPF1-3_N"/>
</dbReference>
<evidence type="ECO:0000256" key="10">
    <source>
        <dbReference type="SAM" id="MobiDB-lite"/>
    </source>
</evidence>
<keyword evidence="7" id="KW-0804">Transcription</keyword>
<dbReference type="Pfam" id="PF14828">
    <property type="entry name" value="Amnionless"/>
    <property type="match status" value="1"/>
</dbReference>
<dbReference type="OrthoDB" id="1903104at2759"/>
<comment type="subcellular location">
    <subcellularLocation>
        <location evidence="1">Nucleus</location>
    </subcellularLocation>
</comment>
<sequence length="799" mass="90152">MSYMQSRMNLIYVPTVIWYFSFCSMAGAEFNYAELVESCSQYNHLITLDRQQRLPFLDAQTGIAQVPCNLWRSRRERRLSSDPDVVYTYPSRRWRKKKNPVPPAASANSVKSAEIAGDSRATQEGEPSRDCNDPNRPVVGETSTLLDREFREQFWYDDYGDVTGEDYEDPSDTDDYEELTKRKRKKKSATKTAKKPSTSNDNASERPFSSLPVSCLLHVHCTIEECYCCLHGFMDTVIVGAYTEPIFHSDCGMRYKTKPGLHYHMRHHHSEAVRGELSVSVDPSVLPGSTTTKVASAGAGIALSQHDVPYTSARRPGPSTSFRSDQNTTGGPVEVSSICDLCLGDVNENKKTNKPEQLISCSDCGRSGHPSCLQFTTNMVISTKKYGWQCIECKSCAVCGTSENDVSYLSFCIFLKSIFFTLFCIEQLLFCDDCDRGFHMYCLMPKLLAPPEESCLQEVDDSWELIFTGNSTLWLGASDCLPTTFVGSPVWTSWWDPSAWIVSNGTRPLLHSDMVPGKFDVAIFPPQAAYRVNISLSPSVGKLFFGAREQTNETIRQYLRAAESALQFTGTSISITHSECTLKSDCPNENSASDKMNEICNHVQCDKTARCTNSFKPVGHCCHFCGATFKFSCQNGNVNTLHMQRDAFESRYLCPDEAFHYAITKIYNSSYCQAVVAWQKMDGHFDASAALRCLRHIKERYELEDTTDLIVSSERAAVNYGKTMALPIACLLEHLIRFRLLWSDEHDDRVHFELTEPSDRKFENPTYLQMLQRENVESEELLMAAAEFYRIKGVDGENL</sequence>
<keyword evidence="8" id="KW-0539">Nucleus</keyword>
<dbReference type="CDD" id="cd15619">
    <property type="entry name" value="PHD1_d4"/>
    <property type="match status" value="1"/>
</dbReference>
<evidence type="ECO:0000256" key="9">
    <source>
        <dbReference type="PROSITE-ProRule" id="PRU00146"/>
    </source>
</evidence>
<dbReference type="SUPFAM" id="SSF57903">
    <property type="entry name" value="FYVE/PHD zinc finger"/>
    <property type="match status" value="2"/>
</dbReference>
<name>A0A077Z263_TRITR</name>
<evidence type="ECO:0000256" key="7">
    <source>
        <dbReference type="ARBA" id="ARBA00023163"/>
    </source>
</evidence>
<evidence type="ECO:0000259" key="11">
    <source>
        <dbReference type="PROSITE" id="PS50016"/>
    </source>
</evidence>
<feature type="compositionally biased region" description="Acidic residues" evidence="10">
    <location>
        <begin position="161"/>
        <end position="177"/>
    </location>
</feature>
<evidence type="ECO:0000313" key="12">
    <source>
        <dbReference type="EMBL" id="CDW52700.1"/>
    </source>
</evidence>
<evidence type="ECO:0000256" key="2">
    <source>
        <dbReference type="ARBA" id="ARBA00022723"/>
    </source>
</evidence>
<reference evidence="12" key="1">
    <citation type="submission" date="2014-01" db="EMBL/GenBank/DDBJ databases">
        <authorList>
            <person name="Aslett M."/>
        </authorList>
    </citation>
    <scope>NUCLEOTIDE SEQUENCE</scope>
</reference>
<dbReference type="EMBL" id="HG805829">
    <property type="protein sequence ID" value="CDW52700.1"/>
    <property type="molecule type" value="Genomic_DNA"/>
</dbReference>
<feature type="compositionally biased region" description="Basic and acidic residues" evidence="10">
    <location>
        <begin position="121"/>
        <end position="133"/>
    </location>
</feature>
<evidence type="ECO:0000256" key="3">
    <source>
        <dbReference type="ARBA" id="ARBA00022737"/>
    </source>
</evidence>
<gene>
    <name evidence="12" type="ORF">TTRE_0000096201</name>
</gene>
<dbReference type="SMART" id="SM00249">
    <property type="entry name" value="PHD"/>
    <property type="match status" value="2"/>
</dbReference>
<dbReference type="Proteomes" id="UP000030665">
    <property type="component" value="Unassembled WGS sequence"/>
</dbReference>
<dbReference type="InterPro" id="IPR019787">
    <property type="entry name" value="Znf_PHD-finger"/>
</dbReference>
<dbReference type="InterPro" id="IPR013083">
    <property type="entry name" value="Znf_RING/FYVE/PHD"/>
</dbReference>
<dbReference type="GO" id="GO:0005634">
    <property type="term" value="C:nucleus"/>
    <property type="evidence" value="ECO:0007669"/>
    <property type="project" value="UniProtKB-SubCell"/>
</dbReference>
<dbReference type="FunFam" id="3.30.40.10:FF:000005">
    <property type="entry name" value="zinc finger protein isoform X1"/>
    <property type="match status" value="1"/>
</dbReference>
<organism evidence="12 13">
    <name type="scientific">Trichuris trichiura</name>
    <name type="common">Whipworm</name>
    <name type="synonym">Trichocephalus trichiurus</name>
    <dbReference type="NCBI Taxonomy" id="36087"/>
    <lineage>
        <taxon>Eukaryota</taxon>
        <taxon>Metazoa</taxon>
        <taxon>Ecdysozoa</taxon>
        <taxon>Nematoda</taxon>
        <taxon>Enoplea</taxon>
        <taxon>Dorylaimia</taxon>
        <taxon>Trichinellida</taxon>
        <taxon>Trichuridae</taxon>
        <taxon>Trichuris</taxon>
    </lineage>
</organism>
<dbReference type="PROSITE" id="PS50016">
    <property type="entry name" value="ZF_PHD_2"/>
    <property type="match status" value="1"/>
</dbReference>
<dbReference type="Gene3D" id="3.30.40.10">
    <property type="entry name" value="Zinc/RING finger domain, C3HC4 (zinc finger)"/>
    <property type="match status" value="1"/>
</dbReference>
<dbReference type="InterPro" id="IPR026112">
    <property type="entry name" value="AMN"/>
</dbReference>
<protein>
    <submittedName>
        <fullName evidence="12">Zinc finger protein ubi-d4 A</fullName>
    </submittedName>
</protein>
<evidence type="ECO:0000256" key="4">
    <source>
        <dbReference type="ARBA" id="ARBA00022771"/>
    </source>
</evidence>
<keyword evidence="5" id="KW-0862">Zinc</keyword>
<feature type="compositionally biased region" description="Polar residues" evidence="10">
    <location>
        <begin position="318"/>
        <end position="330"/>
    </location>
</feature>
<dbReference type="GO" id="GO:0008270">
    <property type="term" value="F:zinc ion binding"/>
    <property type="evidence" value="ECO:0007669"/>
    <property type="project" value="UniProtKB-KW"/>
</dbReference>
<evidence type="ECO:0000256" key="6">
    <source>
        <dbReference type="ARBA" id="ARBA00023015"/>
    </source>
</evidence>